<evidence type="ECO:0000313" key="5">
    <source>
        <dbReference type="EMBL" id="CAD98699.1"/>
    </source>
</evidence>
<feature type="compositionally biased region" description="Polar residues" evidence="3">
    <location>
        <begin position="333"/>
        <end position="343"/>
    </location>
</feature>
<reference evidence="6 8" key="2">
    <citation type="submission" date="2019-09" db="EMBL/GenBank/DDBJ databases">
        <title>Consistent, comparative and evidence-based genome assembly and annotation for Cryptosporidium parvum, C. hominis and C. tyzzeri.</title>
        <authorList>
            <person name="Baptista R.P."/>
            <person name="Li Y."/>
            <person name="Sateriale A."/>
            <person name="Ansell B."/>
            <person name="Jex A."/>
            <person name="Sanders M."/>
            <person name="Brooks K."/>
            <person name="Tracey A."/>
            <person name="Berriman M."/>
            <person name="Striepen B."/>
            <person name="Cotton J.A."/>
            <person name="Kissinger J.C."/>
        </authorList>
    </citation>
    <scope>NUCLEOTIDE SEQUENCE [LARGE SCALE GENOMIC DNA]</scope>
    <source>
        <strain evidence="6 8">IOWA-ATCC</strain>
    </source>
</reference>
<dbReference type="OMA" id="CEVHEEN"/>
<evidence type="ECO:0000256" key="2">
    <source>
        <dbReference type="ARBA" id="ARBA00022884"/>
    </source>
</evidence>
<dbReference type="InterPro" id="IPR038294">
    <property type="entry name" value="SLBP_RNA_bind_sf"/>
</dbReference>
<evidence type="ECO:0000313" key="8">
    <source>
        <dbReference type="Proteomes" id="UP000593906"/>
    </source>
</evidence>
<sequence>MTENSTREKTVVSKPGWGAVRWADLSISDASNSWIYTQSDTKNESKSIGLTSLLQKNIKLNDSSSEYQCRKTIKENKEKMPNRGFLTINGAETNIEPKLEISNLPQYLGKVSNENFEAIEKGQNIESQEFRFGEGTFTGGLTDISKSDQAVKCLIQDANLNMPKVFGDLPQILNNHSSTNKKRSKDHTENSEYSENINFNYELQVDEDKICKKIKHSKTSTSATEGPKLGKETNQNAVYERCAQKKTTNQLSTPRRISNSTSKSPKGGTPKTPQISSSGRNNDLSIDGTASSNIDWNKRISSRLFQIAIGKGTRAYQNFLKLKPRKEDREPNDPQTPNAHTRCPQKQFTDQLNQWRKSLHQYDDFDSNILEL</sequence>
<evidence type="ECO:0000259" key="4">
    <source>
        <dbReference type="Pfam" id="PF15247"/>
    </source>
</evidence>
<accession>A0A7G2HL37</accession>
<dbReference type="InterPro" id="IPR026502">
    <property type="entry name" value="SLBP1/SLBP2"/>
</dbReference>
<dbReference type="InterPro" id="IPR029344">
    <property type="entry name" value="SLBP_RNA_bind"/>
</dbReference>
<dbReference type="Proteomes" id="UP000593906">
    <property type="component" value="Chromosome 6"/>
</dbReference>
<feature type="region of interest" description="Disordered" evidence="3">
    <location>
        <begin position="243"/>
        <end position="288"/>
    </location>
</feature>
<gene>
    <name evidence="5" type="ORF">1MB.119</name>
    <name evidence="6" type="ORF">CPATCC_002675</name>
</gene>
<dbReference type="Pfam" id="PF15247">
    <property type="entry name" value="SLBP_RNA_bind"/>
    <property type="match status" value="1"/>
</dbReference>
<feature type="region of interest" description="Disordered" evidence="3">
    <location>
        <begin position="217"/>
        <end position="236"/>
    </location>
</feature>
<dbReference type="PANTHER" id="PTHR17408:SF0">
    <property type="entry name" value="HISTONE RNA HAIRPIN-BINDING PROTEIN"/>
    <property type="match status" value="1"/>
</dbReference>
<evidence type="ECO:0000313" key="6">
    <source>
        <dbReference type="EMBL" id="QOY41033.1"/>
    </source>
</evidence>
<dbReference type="GO" id="GO:0051028">
    <property type="term" value="P:mRNA transport"/>
    <property type="evidence" value="ECO:0007669"/>
    <property type="project" value="TreeGrafter"/>
</dbReference>
<proteinExistence type="inferred from homology"/>
<dbReference type="GO" id="GO:0071207">
    <property type="term" value="F:histone pre-mRNA stem-loop binding"/>
    <property type="evidence" value="ECO:0007669"/>
    <property type="project" value="TreeGrafter"/>
</dbReference>
<evidence type="ECO:0000256" key="3">
    <source>
        <dbReference type="SAM" id="MobiDB-lite"/>
    </source>
</evidence>
<dbReference type="VEuPathDB" id="CryptoDB:CPATCC_0013030"/>
<keyword evidence="2" id="KW-0694">RNA-binding</keyword>
<dbReference type="Gene3D" id="1.10.8.1120">
    <property type="entry name" value="Histone RNA hairpin-binding protein RNA-binding domain"/>
    <property type="match status" value="1"/>
</dbReference>
<evidence type="ECO:0000313" key="7">
    <source>
        <dbReference type="Proteomes" id="UP000242991"/>
    </source>
</evidence>
<dbReference type="PANTHER" id="PTHR17408">
    <property type="entry name" value="HISTONE RNA HAIRPIN-BINDING PROTEIN"/>
    <property type="match status" value="1"/>
</dbReference>
<dbReference type="GO" id="GO:0071204">
    <property type="term" value="C:histone pre-mRNA 3'end processing complex"/>
    <property type="evidence" value="ECO:0007669"/>
    <property type="project" value="TreeGrafter"/>
</dbReference>
<feature type="region of interest" description="Disordered" evidence="3">
    <location>
        <begin position="322"/>
        <end position="343"/>
    </location>
</feature>
<feature type="region of interest" description="Disordered" evidence="3">
    <location>
        <begin position="171"/>
        <end position="193"/>
    </location>
</feature>
<name>A0A7G2HL37_CRYPV</name>
<dbReference type="GO" id="GO:0005737">
    <property type="term" value="C:cytoplasm"/>
    <property type="evidence" value="ECO:0007669"/>
    <property type="project" value="TreeGrafter"/>
</dbReference>
<dbReference type="AlphaFoldDB" id="A0A7G2HL37"/>
<organism evidence="5 7">
    <name type="scientific">Cryptosporidium parvum</name>
    <dbReference type="NCBI Taxonomy" id="5807"/>
    <lineage>
        <taxon>Eukaryota</taxon>
        <taxon>Sar</taxon>
        <taxon>Alveolata</taxon>
        <taxon>Apicomplexa</taxon>
        <taxon>Conoidasida</taxon>
        <taxon>Coccidia</taxon>
        <taxon>Eucoccidiorida</taxon>
        <taxon>Eimeriorina</taxon>
        <taxon>Cryptosporidiidae</taxon>
        <taxon>Cryptosporidium</taxon>
    </lineage>
</organism>
<protein>
    <submittedName>
        <fullName evidence="5">Replication-associated histone mRNA stem loop-bindingprotein, possible</fullName>
    </submittedName>
</protein>
<feature type="compositionally biased region" description="Polar residues" evidence="3">
    <location>
        <begin position="245"/>
        <end position="264"/>
    </location>
</feature>
<reference evidence="5" key="1">
    <citation type="journal article" date="2003" name="Genome Res.">
        <title>Integrated mapping, chromosomal sequencing and sequence analysis of Cryptosporidium parvum.</title>
        <authorList>
            <person name="Bankier A.T."/>
            <person name="Spriggs H.F."/>
            <person name="Fartmann B."/>
            <person name="Konfortov B.A."/>
            <person name="Madera M."/>
            <person name="Vogel C."/>
            <person name="Teichmann S.A."/>
            <person name="Ivens A."/>
            <person name="Dear P.H."/>
        </authorList>
    </citation>
    <scope>NUCLEOTIDE SEQUENCE [LARGE SCALE GENOMIC DNA]</scope>
    <source>
        <strain evidence="5">Iowa</strain>
    </source>
</reference>
<feature type="compositionally biased region" description="Polar residues" evidence="3">
    <location>
        <begin position="271"/>
        <end position="288"/>
    </location>
</feature>
<dbReference type="GO" id="GO:0006398">
    <property type="term" value="P:mRNA 3'-end processing by stem-loop binding and cleavage"/>
    <property type="evidence" value="ECO:0007669"/>
    <property type="project" value="TreeGrafter"/>
</dbReference>
<comment type="similarity">
    <text evidence="1">Belongs to the SLBP family.</text>
</comment>
<evidence type="ECO:0000256" key="1">
    <source>
        <dbReference type="ARBA" id="ARBA00006151"/>
    </source>
</evidence>
<dbReference type="GO" id="GO:0003729">
    <property type="term" value="F:mRNA binding"/>
    <property type="evidence" value="ECO:0007669"/>
    <property type="project" value="InterPro"/>
</dbReference>
<dbReference type="Proteomes" id="UP000242991">
    <property type="component" value="Chromosome 6"/>
</dbReference>
<dbReference type="EMBL" id="BX538350">
    <property type="protein sequence ID" value="CAD98699.1"/>
    <property type="molecule type" value="Genomic_DNA"/>
</dbReference>
<dbReference type="EMBL" id="CP044417">
    <property type="protein sequence ID" value="QOY41033.1"/>
    <property type="molecule type" value="Genomic_DNA"/>
</dbReference>
<feature type="domain" description="Histone RNA hairpin-binding protein RNA-binding" evidence="4">
    <location>
        <begin position="297"/>
        <end position="364"/>
    </location>
</feature>